<evidence type="ECO:0000313" key="3">
    <source>
        <dbReference type="Proteomes" id="UP000822688"/>
    </source>
</evidence>
<dbReference type="Proteomes" id="UP000822688">
    <property type="component" value="Chromosome 5"/>
</dbReference>
<proteinExistence type="predicted"/>
<organism evidence="2 3">
    <name type="scientific">Ceratodon purpureus</name>
    <name type="common">Fire moss</name>
    <name type="synonym">Dicranum purpureum</name>
    <dbReference type="NCBI Taxonomy" id="3225"/>
    <lineage>
        <taxon>Eukaryota</taxon>
        <taxon>Viridiplantae</taxon>
        <taxon>Streptophyta</taxon>
        <taxon>Embryophyta</taxon>
        <taxon>Bryophyta</taxon>
        <taxon>Bryophytina</taxon>
        <taxon>Bryopsida</taxon>
        <taxon>Dicranidae</taxon>
        <taxon>Pseudoditrichales</taxon>
        <taxon>Ditrichaceae</taxon>
        <taxon>Ceratodon</taxon>
    </lineage>
</organism>
<gene>
    <name evidence="2" type="ORF">KC19_5G148900</name>
</gene>
<name>A0A8T0I460_CERPU</name>
<feature type="chain" id="PRO_5035862306" evidence="1">
    <location>
        <begin position="23"/>
        <end position="53"/>
    </location>
</feature>
<feature type="signal peptide" evidence="1">
    <location>
        <begin position="1"/>
        <end position="22"/>
    </location>
</feature>
<keyword evidence="1" id="KW-0732">Signal</keyword>
<keyword evidence="3" id="KW-1185">Reference proteome</keyword>
<comment type="caution">
    <text evidence="2">The sequence shown here is derived from an EMBL/GenBank/DDBJ whole genome shotgun (WGS) entry which is preliminary data.</text>
</comment>
<sequence length="53" mass="6180">MSVDSLTILMFTVLFDFYLVEDDTSPHSKDNSYKEFFHSCSSARMYHHLTPTS</sequence>
<evidence type="ECO:0000313" key="2">
    <source>
        <dbReference type="EMBL" id="KAG0577338.1"/>
    </source>
</evidence>
<dbReference type="EMBL" id="CM026425">
    <property type="protein sequence ID" value="KAG0577338.1"/>
    <property type="molecule type" value="Genomic_DNA"/>
</dbReference>
<dbReference type="AlphaFoldDB" id="A0A8T0I460"/>
<accession>A0A8T0I460</accession>
<evidence type="ECO:0000256" key="1">
    <source>
        <dbReference type="SAM" id="SignalP"/>
    </source>
</evidence>
<protein>
    <submittedName>
        <fullName evidence="2">Uncharacterized protein</fullName>
    </submittedName>
</protein>
<reference evidence="2" key="1">
    <citation type="submission" date="2020-06" db="EMBL/GenBank/DDBJ databases">
        <title>WGS assembly of Ceratodon purpureus strain R40.</title>
        <authorList>
            <person name="Carey S.B."/>
            <person name="Jenkins J."/>
            <person name="Shu S."/>
            <person name="Lovell J.T."/>
            <person name="Sreedasyam A."/>
            <person name="Maumus F."/>
            <person name="Tiley G.P."/>
            <person name="Fernandez-Pozo N."/>
            <person name="Barry K."/>
            <person name="Chen C."/>
            <person name="Wang M."/>
            <person name="Lipzen A."/>
            <person name="Daum C."/>
            <person name="Saski C.A."/>
            <person name="Payton A.C."/>
            <person name="Mcbreen J.C."/>
            <person name="Conrad R.E."/>
            <person name="Kollar L.M."/>
            <person name="Olsson S."/>
            <person name="Huttunen S."/>
            <person name="Landis J.B."/>
            <person name="Wickett N.J."/>
            <person name="Johnson M.G."/>
            <person name="Rensing S.A."/>
            <person name="Grimwood J."/>
            <person name="Schmutz J."/>
            <person name="Mcdaniel S.F."/>
        </authorList>
    </citation>
    <scope>NUCLEOTIDE SEQUENCE</scope>
    <source>
        <strain evidence="2">R40</strain>
    </source>
</reference>